<dbReference type="PANTHER" id="PTHR45947:SF3">
    <property type="entry name" value="SULFOQUINOVOSYL TRANSFERASE SQD2"/>
    <property type="match status" value="1"/>
</dbReference>
<evidence type="ECO:0000256" key="1">
    <source>
        <dbReference type="ARBA" id="ARBA00022676"/>
    </source>
</evidence>
<keyword evidence="2 5" id="KW-0808">Transferase</keyword>
<dbReference type="SUPFAM" id="SSF53756">
    <property type="entry name" value="UDP-Glycosyltransferase/glycogen phosphorylase"/>
    <property type="match status" value="1"/>
</dbReference>
<dbReference type="PANTHER" id="PTHR45947">
    <property type="entry name" value="SULFOQUINOVOSYL TRANSFERASE SQD2"/>
    <property type="match status" value="1"/>
</dbReference>
<sequence>MKILHIITGLGIGGAEQQLRMLLPHLPARSDVVTLTHPGPVAVQLREDGVTVEHLGMRGNRDLRALPRLTRIIANGGYDLVHTHLYRACVYGRPAAYLARVPAIATEHSLGSHHMEGRPLNRGNRALYLLTERLGRATVAVSDTVATRLREWGVPEQRIHVVPNGIDARRFRYDAARRQRTRARLSVGPDTFLVGAVGRLVPGKRFDLLLRALAETPGAHLLLVGDGPERLALEKLAAELGVTDRLHLPGACGTDGPEPTVPGLLAAMDVFVSTSREEAFGLAAVEALAAGLPTLHTACPALEDLPAHQTEGARRVSSHPTLLARELTRYITAGATRITPPAAVAHYDIARSADRLTHIYDDTLRRTSSRS</sequence>
<dbReference type="EC" id="2.4.-.-" evidence="5"/>
<accession>A0ABT6SU29</accession>
<dbReference type="RefSeq" id="WP_282535023.1">
    <property type="nucleotide sequence ID" value="NZ_JASCIS010000009.1"/>
</dbReference>
<keyword evidence="1 5" id="KW-0328">Glycosyltransferase</keyword>
<protein>
    <submittedName>
        <fullName evidence="5">Glycosyltransferase</fullName>
        <ecNumber evidence="5">2.4.-.-</ecNumber>
    </submittedName>
</protein>
<dbReference type="InterPro" id="IPR001296">
    <property type="entry name" value="Glyco_trans_1"/>
</dbReference>
<dbReference type="InterPro" id="IPR028098">
    <property type="entry name" value="Glyco_trans_4-like_N"/>
</dbReference>
<name>A0ABT6SU29_9ACTN</name>
<proteinExistence type="predicted"/>
<dbReference type="EMBL" id="JASCIS010000009">
    <property type="protein sequence ID" value="MDI3419113.1"/>
    <property type="molecule type" value="Genomic_DNA"/>
</dbReference>
<keyword evidence="6" id="KW-1185">Reference proteome</keyword>
<organism evidence="5 6">
    <name type="scientific">Streptomyces luteolus</name>
    <dbReference type="NCBI Taxonomy" id="3043615"/>
    <lineage>
        <taxon>Bacteria</taxon>
        <taxon>Bacillati</taxon>
        <taxon>Actinomycetota</taxon>
        <taxon>Actinomycetes</taxon>
        <taxon>Kitasatosporales</taxon>
        <taxon>Streptomycetaceae</taxon>
        <taxon>Streptomyces</taxon>
    </lineage>
</organism>
<evidence type="ECO:0000259" key="3">
    <source>
        <dbReference type="Pfam" id="PF00534"/>
    </source>
</evidence>
<dbReference type="Pfam" id="PF13439">
    <property type="entry name" value="Glyco_transf_4"/>
    <property type="match status" value="1"/>
</dbReference>
<evidence type="ECO:0000313" key="6">
    <source>
        <dbReference type="Proteomes" id="UP001237105"/>
    </source>
</evidence>
<evidence type="ECO:0000256" key="2">
    <source>
        <dbReference type="ARBA" id="ARBA00022679"/>
    </source>
</evidence>
<dbReference type="Proteomes" id="UP001237105">
    <property type="component" value="Unassembled WGS sequence"/>
</dbReference>
<dbReference type="GO" id="GO:0016757">
    <property type="term" value="F:glycosyltransferase activity"/>
    <property type="evidence" value="ECO:0007669"/>
    <property type="project" value="UniProtKB-KW"/>
</dbReference>
<comment type="caution">
    <text evidence="5">The sequence shown here is derived from an EMBL/GenBank/DDBJ whole genome shotgun (WGS) entry which is preliminary data.</text>
</comment>
<dbReference type="Pfam" id="PF00534">
    <property type="entry name" value="Glycos_transf_1"/>
    <property type="match status" value="1"/>
</dbReference>
<feature type="domain" description="Glycosyl transferase family 1" evidence="3">
    <location>
        <begin position="180"/>
        <end position="331"/>
    </location>
</feature>
<dbReference type="Gene3D" id="3.40.50.2000">
    <property type="entry name" value="Glycogen Phosphorylase B"/>
    <property type="match status" value="2"/>
</dbReference>
<dbReference type="InterPro" id="IPR050194">
    <property type="entry name" value="Glycosyltransferase_grp1"/>
</dbReference>
<gene>
    <name evidence="5" type="ORF">QIT00_11155</name>
</gene>
<reference evidence="5 6" key="1">
    <citation type="submission" date="2023-05" db="EMBL/GenBank/DDBJ databases">
        <title>Draft genome sequence of Streptomyces sp. B-S-A12 isolated from a cave soil in Thailand.</title>
        <authorList>
            <person name="Chamroensaksri N."/>
            <person name="Muangham S."/>
        </authorList>
    </citation>
    <scope>NUCLEOTIDE SEQUENCE [LARGE SCALE GENOMIC DNA]</scope>
    <source>
        <strain evidence="5 6">B-S-A12</strain>
    </source>
</reference>
<feature type="domain" description="Glycosyltransferase subfamily 4-like N-terminal" evidence="4">
    <location>
        <begin position="12"/>
        <end position="170"/>
    </location>
</feature>
<evidence type="ECO:0000259" key="4">
    <source>
        <dbReference type="Pfam" id="PF13439"/>
    </source>
</evidence>
<evidence type="ECO:0000313" key="5">
    <source>
        <dbReference type="EMBL" id="MDI3419113.1"/>
    </source>
</evidence>